<dbReference type="PANTHER" id="PTHR47495:SF1">
    <property type="entry name" value="BLL3820 PROTEIN"/>
    <property type="match status" value="1"/>
</dbReference>
<evidence type="ECO:0000313" key="3">
    <source>
        <dbReference type="Proteomes" id="UP000217257"/>
    </source>
</evidence>
<dbReference type="InterPro" id="IPR008274">
    <property type="entry name" value="AldOxase/xan_DH_MoCoBD1"/>
</dbReference>
<dbReference type="Proteomes" id="UP000217257">
    <property type="component" value="Chromosome"/>
</dbReference>
<dbReference type="Pfam" id="PF02738">
    <property type="entry name" value="MoCoBD_1"/>
    <property type="match status" value="1"/>
</dbReference>
<dbReference type="InterPro" id="IPR000674">
    <property type="entry name" value="Ald_Oxase/Xan_DH_a/b"/>
</dbReference>
<dbReference type="Gene3D" id="3.30.365.10">
    <property type="entry name" value="Aldehyde oxidase/xanthine dehydrogenase, molybdopterin binding domain"/>
    <property type="match status" value="4"/>
</dbReference>
<organism evidence="2 3">
    <name type="scientific">Cystobacter fuscus</name>
    <dbReference type="NCBI Taxonomy" id="43"/>
    <lineage>
        <taxon>Bacteria</taxon>
        <taxon>Pseudomonadati</taxon>
        <taxon>Myxococcota</taxon>
        <taxon>Myxococcia</taxon>
        <taxon>Myxococcales</taxon>
        <taxon>Cystobacterineae</taxon>
        <taxon>Archangiaceae</taxon>
        <taxon>Cystobacter</taxon>
    </lineage>
</organism>
<dbReference type="Pfam" id="PF01315">
    <property type="entry name" value="Ald_Xan_dh_C"/>
    <property type="match status" value="1"/>
</dbReference>
<dbReference type="AlphaFoldDB" id="A0A250J604"/>
<dbReference type="EMBL" id="CP022098">
    <property type="protein sequence ID" value="ATB39354.1"/>
    <property type="molecule type" value="Genomic_DNA"/>
</dbReference>
<dbReference type="Pfam" id="PF20256">
    <property type="entry name" value="MoCoBD_2"/>
    <property type="match status" value="1"/>
</dbReference>
<name>A0A250J604_9BACT</name>
<dbReference type="InterPro" id="IPR052516">
    <property type="entry name" value="N-heterocyclic_Hydroxylase"/>
</dbReference>
<dbReference type="InterPro" id="IPR036856">
    <property type="entry name" value="Ald_Oxase/Xan_DH_a/b_sf"/>
</dbReference>
<dbReference type="SMART" id="SM01008">
    <property type="entry name" value="Ald_Xan_dh_C"/>
    <property type="match status" value="1"/>
</dbReference>
<protein>
    <submittedName>
        <fullName evidence="2">Aromatic aldehyde oxidoreductase molybdenum-binding subunit</fullName>
    </submittedName>
</protein>
<dbReference type="GO" id="GO:0016491">
    <property type="term" value="F:oxidoreductase activity"/>
    <property type="evidence" value="ECO:0007669"/>
    <property type="project" value="InterPro"/>
</dbReference>
<gene>
    <name evidence="2" type="ORF">CYFUS_004798</name>
</gene>
<dbReference type="RefSeq" id="WP_095987399.1">
    <property type="nucleotide sequence ID" value="NZ_CP022098.1"/>
</dbReference>
<dbReference type="InterPro" id="IPR037165">
    <property type="entry name" value="AldOxase/xan_DH_Mopterin-bd_sf"/>
</dbReference>
<dbReference type="KEGG" id="cfus:CYFUS_004798"/>
<dbReference type="SUPFAM" id="SSF56003">
    <property type="entry name" value="Molybdenum cofactor-binding domain"/>
    <property type="match status" value="1"/>
</dbReference>
<sequence length="714" mass="76604">MTTDPFPDRARVDAREKVMGRTAYAADVPLPGLLYAMTVPARIAKGQLTSLSLEAAARVPGVVRILTADDFPPPPPSGGLPLPPTLIREIAYRGQPVALVVAKTLEAAIEGAEAVRATYADQTFSALIDSTGAVHEPFAGVEAGNARLAMETASTSHADTYVSPAQHHNPIEMLSTTAHWSDGKLTVWEGTQISGPMTTGLALMLRLDRSLIEVKSPSVGGSFGQKGAFQLQTTLVAHAAMLLGRPVKLVMPRAQIFHNAGFRPRSRHHVKLGADAGKMVAVQYDADHQQSRSGNFPPRYHEATVQMYGIADYLGTASNIRIDTQTPGYMRTPFPQPSQFAFESAVDELAYKLGEDPVAFRLRHDTTIDPLHGKPLSSRFLNDCIREGAQRFGWERRTAAPGSMALPDGTQVGWGIGCGAYPSMTTPSLVTLRVYADGRTRYAASGHEMGQGMRTAIASVLLRELDLDPNRLEILIGDTSAAPQHPTSGSSGTTSVVSAAATAAAKMREAADALFAGRELSGNLHQRLLKVRRPYLEIEASQVGPGQDPSVLDALRHGGFGVWGPHYPSFTSFSYIAHFVEVHVEPRTRRVRVPRVVSVVDCGRVVSPRTATSQVLGGVVWAIGATLREETEVDPRFGGWLNCDLADYVVPVNADVGDIDVTFIDKPDPLTNTIGAKGLGEVAMAGASGAIANAIYHATGKRVRKMPIRIEDLL</sequence>
<dbReference type="SUPFAM" id="SSF54665">
    <property type="entry name" value="CO dehydrogenase molybdoprotein N-domain-like"/>
    <property type="match status" value="1"/>
</dbReference>
<reference evidence="2 3" key="1">
    <citation type="submission" date="2017-06" db="EMBL/GenBank/DDBJ databases">
        <title>Sequencing and comparative analysis of myxobacterial genomes.</title>
        <authorList>
            <person name="Rupp O."/>
            <person name="Goesmann A."/>
            <person name="Sogaard-Andersen L."/>
        </authorList>
    </citation>
    <scope>NUCLEOTIDE SEQUENCE [LARGE SCALE GENOMIC DNA]</scope>
    <source>
        <strain evidence="2 3">DSM 52655</strain>
    </source>
</reference>
<dbReference type="PANTHER" id="PTHR47495">
    <property type="entry name" value="ALDEHYDE DEHYDROGENASE"/>
    <property type="match status" value="1"/>
</dbReference>
<evidence type="ECO:0000259" key="1">
    <source>
        <dbReference type="SMART" id="SM01008"/>
    </source>
</evidence>
<evidence type="ECO:0000313" key="2">
    <source>
        <dbReference type="EMBL" id="ATB39354.1"/>
    </source>
</evidence>
<proteinExistence type="predicted"/>
<accession>A0A250J604</accession>
<dbReference type="InterPro" id="IPR046867">
    <property type="entry name" value="AldOxase/xan_DH_MoCoBD2"/>
</dbReference>
<feature type="domain" description="Aldehyde oxidase/xanthine dehydrogenase a/b hammerhead" evidence="1">
    <location>
        <begin position="19"/>
        <end position="123"/>
    </location>
</feature>
<dbReference type="Gene3D" id="3.90.1170.50">
    <property type="entry name" value="Aldehyde oxidase/xanthine dehydrogenase, a/b hammerhead"/>
    <property type="match status" value="1"/>
</dbReference>